<evidence type="ECO:0000313" key="1">
    <source>
        <dbReference type="EMBL" id="PAB57563.1"/>
    </source>
</evidence>
<proteinExistence type="predicted"/>
<gene>
    <name evidence="1" type="ORF">CCE28_18855</name>
</gene>
<dbReference type="CDD" id="cd10912">
    <property type="entry name" value="PIN_YacP-like"/>
    <property type="match status" value="1"/>
</dbReference>
<name>A0A267MFJ0_9FIRM</name>
<dbReference type="AlphaFoldDB" id="A0A267MFJ0"/>
<keyword evidence="2" id="KW-1185">Reference proteome</keyword>
<dbReference type="EMBL" id="NIBG01000025">
    <property type="protein sequence ID" value="PAB57563.1"/>
    <property type="molecule type" value="Genomic_DNA"/>
</dbReference>
<comment type="caution">
    <text evidence="1">The sequence shown here is derived from an EMBL/GenBank/DDBJ whole genome shotgun (WGS) entry which is preliminary data.</text>
</comment>
<dbReference type="OrthoDB" id="9792160at2"/>
<dbReference type="PANTHER" id="PTHR34547:SF1">
    <property type="entry name" value="YACP-LIKE NYN DOMAIN PROTEIN"/>
    <property type="match status" value="1"/>
</dbReference>
<accession>A0A267MFJ0</accession>
<dbReference type="PANTHER" id="PTHR34547">
    <property type="entry name" value="YACP-LIKE NYN DOMAIN PROTEIN"/>
    <property type="match status" value="1"/>
</dbReference>
<evidence type="ECO:0000313" key="2">
    <source>
        <dbReference type="Proteomes" id="UP000216024"/>
    </source>
</evidence>
<organism evidence="1 2">
    <name type="scientific">Anaeromicrobium sediminis</name>
    <dbReference type="NCBI Taxonomy" id="1478221"/>
    <lineage>
        <taxon>Bacteria</taxon>
        <taxon>Bacillati</taxon>
        <taxon>Bacillota</taxon>
        <taxon>Clostridia</taxon>
        <taxon>Peptostreptococcales</taxon>
        <taxon>Thermotaleaceae</taxon>
        <taxon>Anaeromicrobium</taxon>
    </lineage>
</organism>
<evidence type="ECO:0008006" key="3">
    <source>
        <dbReference type="Google" id="ProtNLM"/>
    </source>
</evidence>
<dbReference type="Proteomes" id="UP000216024">
    <property type="component" value="Unassembled WGS sequence"/>
</dbReference>
<dbReference type="InterPro" id="IPR010298">
    <property type="entry name" value="YacP-like"/>
</dbReference>
<reference evidence="1 2" key="1">
    <citation type="submission" date="2017-06" db="EMBL/GenBank/DDBJ databases">
        <title>Draft genome sequence of anaerobic fermentative bacterium Anaeromicrobium sediminis DY2726D isolated from West Pacific Ocean sediments.</title>
        <authorList>
            <person name="Zeng X."/>
        </authorList>
    </citation>
    <scope>NUCLEOTIDE SEQUENCE [LARGE SCALE GENOMIC DNA]</scope>
    <source>
        <strain evidence="1 2">DY2726D</strain>
    </source>
</reference>
<dbReference type="Pfam" id="PF05991">
    <property type="entry name" value="NYN_YacP"/>
    <property type="match status" value="1"/>
</dbReference>
<sequence length="174" mass="20259">MGKYLLVDGYNIINAWPRLKKIGATNLEEAREKLIEDIVEYKHYTGETVTIVFDAHLVKKSRMKKINIKGVSIIFTKEHETADSYIEKRVEELTKNRKNQVRVATSDWAEQQVVLGSGATRISARELNIEMDQVKKKIRIKTEETKKIRSTLEERIDSEIVEKLEKWRRSQGLS</sequence>
<protein>
    <recommendedName>
        <fullName evidence="3">RNA-binding protein</fullName>
    </recommendedName>
</protein>